<dbReference type="GO" id="GO:0005975">
    <property type="term" value="P:carbohydrate metabolic process"/>
    <property type="evidence" value="ECO:0007669"/>
    <property type="project" value="InterPro"/>
</dbReference>
<proteinExistence type="predicted"/>
<reference evidence="2 3" key="1">
    <citation type="submission" date="2017-05" db="EMBL/GenBank/DDBJ databases">
        <authorList>
            <person name="Varghese N."/>
            <person name="Submissions S."/>
        </authorList>
    </citation>
    <scope>NUCLEOTIDE SEQUENCE [LARGE SCALE GENOMIC DNA]</scope>
    <source>
        <strain evidence="2 3">DSM 21194</strain>
    </source>
</reference>
<dbReference type="InterPro" id="IPR012341">
    <property type="entry name" value="6hp_glycosidase-like_sf"/>
</dbReference>
<dbReference type="InterPro" id="IPR008928">
    <property type="entry name" value="6-hairpin_glycosidase_sf"/>
</dbReference>
<dbReference type="SUPFAM" id="SSF48208">
    <property type="entry name" value="Six-hairpin glycosidases"/>
    <property type="match status" value="1"/>
</dbReference>
<dbReference type="EMBL" id="FXTH01000012">
    <property type="protein sequence ID" value="SMO77459.1"/>
    <property type="molecule type" value="Genomic_DNA"/>
</dbReference>
<dbReference type="CDD" id="cd02955">
    <property type="entry name" value="SSP411"/>
    <property type="match status" value="1"/>
</dbReference>
<evidence type="ECO:0000313" key="2">
    <source>
        <dbReference type="EMBL" id="SMO77459.1"/>
    </source>
</evidence>
<dbReference type="Gene3D" id="3.40.30.10">
    <property type="entry name" value="Glutaredoxin"/>
    <property type="match status" value="1"/>
</dbReference>
<dbReference type="InterPro" id="IPR036249">
    <property type="entry name" value="Thioredoxin-like_sf"/>
</dbReference>
<dbReference type="AlphaFoldDB" id="A0A521E0G2"/>
<dbReference type="PANTHER" id="PTHR42899">
    <property type="entry name" value="SPERMATOGENESIS-ASSOCIATED PROTEIN 20"/>
    <property type="match status" value="1"/>
</dbReference>
<evidence type="ECO:0000313" key="3">
    <source>
        <dbReference type="Proteomes" id="UP000317593"/>
    </source>
</evidence>
<dbReference type="RefSeq" id="WP_142715181.1">
    <property type="nucleotide sequence ID" value="NZ_FXTH01000012.1"/>
</dbReference>
<dbReference type="InterPro" id="IPR004879">
    <property type="entry name" value="Ssp411-like_TRX"/>
</dbReference>
<dbReference type="PANTHER" id="PTHR42899:SF1">
    <property type="entry name" value="SPERMATOGENESIS-ASSOCIATED PROTEIN 20"/>
    <property type="match status" value="1"/>
</dbReference>
<dbReference type="Gene3D" id="1.50.10.10">
    <property type="match status" value="2"/>
</dbReference>
<dbReference type="InterPro" id="IPR024705">
    <property type="entry name" value="Ssp411"/>
</dbReference>
<dbReference type="OrthoDB" id="9762614at2"/>
<protein>
    <recommendedName>
        <fullName evidence="1">Spermatogenesis-associated protein 20-like TRX domain-containing protein</fullName>
    </recommendedName>
</protein>
<keyword evidence="3" id="KW-1185">Reference proteome</keyword>
<organism evidence="2 3">
    <name type="scientific">Fodinibius sediminis</name>
    <dbReference type="NCBI Taxonomy" id="1214077"/>
    <lineage>
        <taxon>Bacteria</taxon>
        <taxon>Pseudomonadati</taxon>
        <taxon>Balneolota</taxon>
        <taxon>Balneolia</taxon>
        <taxon>Balneolales</taxon>
        <taxon>Balneolaceae</taxon>
        <taxon>Fodinibius</taxon>
    </lineage>
</organism>
<evidence type="ECO:0000259" key="1">
    <source>
        <dbReference type="Pfam" id="PF03190"/>
    </source>
</evidence>
<dbReference type="PIRSF" id="PIRSF006402">
    <property type="entry name" value="UCP006402_thioredoxin"/>
    <property type="match status" value="1"/>
</dbReference>
<dbReference type="Proteomes" id="UP000317593">
    <property type="component" value="Unassembled WGS sequence"/>
</dbReference>
<feature type="domain" description="Spermatogenesis-associated protein 20-like TRX" evidence="1">
    <location>
        <begin position="4"/>
        <end position="165"/>
    </location>
</feature>
<accession>A0A521E0G2</accession>
<name>A0A521E0G2_9BACT</name>
<gene>
    <name evidence="2" type="ORF">SAMN06265218_112147</name>
</gene>
<sequence length="694" mass="79073">MDNENRLAQESSPYLLQHAHNPVNWYPWSEEAFDKARQEDKPVFLSIGYATCHWCHVMAHESFEDREIAALMNDTFINIKVDREERPDIDNTYMLVCQMLSGSGGWPLNVVLTPDKKPFYAATYIPKTGRHGRPGMRELIPWISQLWQNEREKISTSADNIIRSFQQSSQFEIGNPLGVSILEEACSQFEETFDEQYGGFGTAPKFPSPHNLMLLLRHSKHFDDRQALHMAEQTLLQMRRGGLFDHVGLGFHRYSTDREWLLPHFEKMLYDQAMLLMAYTEGWQCTGRPLFERTAKEIISYITRKMRHPDGGYYSAEDADSEGEEGKFYVWTPAEIRAALPAAEAELALEVFNITPEGNYREEATGKTTGKSIPHLRKSFQDLATERNMEVDELNEHLDSIRKQLLQARRERVAPLLDDKILTDWNGLAIAALAKAGRAFEDEQYIRQAESCYQFLSEKLIPETGGLLHRFRNGESGIEAHADDYAFLIWGLIELHQTTLESSYLARAVELNDKFIDLFWDPDQGGFFFTSRSAEKLLGRKKEIYDGALPSSNSVAMINLLRLARLTGNTEYEELADTLNKLFASDIGEAPTGFGCMLHGIDFITAGSREIVIAGHRDRDDTRAFLQALNSLFLPNTVILLNDPADKEIGNVVPFLSDFPMQKDCATAYVCQNYHCEQPTTDPEIMMQLLEKGS</sequence>
<dbReference type="Pfam" id="PF03190">
    <property type="entry name" value="Thioredox_DsbH"/>
    <property type="match status" value="1"/>
</dbReference>
<dbReference type="SUPFAM" id="SSF52833">
    <property type="entry name" value="Thioredoxin-like"/>
    <property type="match status" value="1"/>
</dbReference>